<reference evidence="2 3" key="1">
    <citation type="submission" date="2020-05" db="EMBL/GenBank/DDBJ databases">
        <title>Identification and distribution of gene clusters putatively required for synthesis of sphingolipid metabolism inhibitors in phylogenetically diverse species of the filamentous fungus Fusarium.</title>
        <authorList>
            <person name="Kim H.-S."/>
            <person name="Busman M."/>
            <person name="Brown D.W."/>
            <person name="Divon H."/>
            <person name="Uhlig S."/>
            <person name="Proctor R.H."/>
        </authorList>
    </citation>
    <scope>NUCLEOTIDE SEQUENCE [LARGE SCALE GENOMIC DNA]</scope>
    <source>
        <strain evidence="2 3">NRRL 66333</strain>
    </source>
</reference>
<name>A0A8H5L8L2_GIBSU</name>
<feature type="compositionally biased region" description="Polar residues" evidence="1">
    <location>
        <begin position="421"/>
        <end position="431"/>
    </location>
</feature>
<evidence type="ECO:0000313" key="3">
    <source>
        <dbReference type="Proteomes" id="UP000547976"/>
    </source>
</evidence>
<dbReference type="RefSeq" id="XP_036532578.1">
    <property type="nucleotide sequence ID" value="XM_036676658.1"/>
</dbReference>
<gene>
    <name evidence="2" type="ORF">FSUBG_11923</name>
</gene>
<dbReference type="AlphaFoldDB" id="A0A8H5L8L2"/>
<keyword evidence="3" id="KW-1185">Reference proteome</keyword>
<feature type="region of interest" description="Disordered" evidence="1">
    <location>
        <begin position="399"/>
        <end position="438"/>
    </location>
</feature>
<evidence type="ECO:0000256" key="1">
    <source>
        <dbReference type="SAM" id="MobiDB-lite"/>
    </source>
</evidence>
<organism evidence="2 3">
    <name type="scientific">Gibberella subglutinans</name>
    <name type="common">Fusarium subglutinans</name>
    <dbReference type="NCBI Taxonomy" id="42677"/>
    <lineage>
        <taxon>Eukaryota</taxon>
        <taxon>Fungi</taxon>
        <taxon>Dikarya</taxon>
        <taxon>Ascomycota</taxon>
        <taxon>Pezizomycotina</taxon>
        <taxon>Sordariomycetes</taxon>
        <taxon>Hypocreomycetidae</taxon>
        <taxon>Hypocreales</taxon>
        <taxon>Nectriaceae</taxon>
        <taxon>Fusarium</taxon>
        <taxon>Fusarium fujikuroi species complex</taxon>
    </lineage>
</organism>
<proteinExistence type="predicted"/>
<protein>
    <submittedName>
        <fullName evidence="2">Uncharacterized protein</fullName>
    </submittedName>
</protein>
<evidence type="ECO:0000313" key="2">
    <source>
        <dbReference type="EMBL" id="KAF5586993.1"/>
    </source>
</evidence>
<sequence>MSTTYTIILQNDHQVPNSYAIFNAPPKVSSSGVDPQVYTNAWMTQYVGVNGNMTVRTSVDFYAWTGTTPSSPAPGVVVQTGTSQLVQLGTTDSPGSTIPMSVVKGTPTFGTPTMTSKPGAYEIDTDSSFATPNRTYMIGLGKVDSFGIVSPVATMLADNNTATTVTPIMKFYVGAFSFQPGTIVNFSTVTLNSGTVDFSSGPGLGMSTAVVRHDQFGKFTTSYYPNAAAAALMRSLRDNQLTSFITGGDKKSNEKQQELESLIMLSDSQSDASVTAGEWAWLGKVGWPSNTSVAVVTAGAVFIAGYLAAKGYRIHRVQVRLADGTIVEQFYFGPGAGALAEFEANTVQSDWKEAVTADRQSDGHFDMGLQKLSQTSNTGGGSIDTRSLEKLFNALNKKLGNAQGNGPDNSNGLSNSNGNGYTNDFGNQVQHSIAAGGN</sequence>
<dbReference type="OrthoDB" id="5413269at2759"/>
<comment type="caution">
    <text evidence="2">The sequence shown here is derived from an EMBL/GenBank/DDBJ whole genome shotgun (WGS) entry which is preliminary data.</text>
</comment>
<accession>A0A8H5L8L2</accession>
<dbReference type="Proteomes" id="UP000547976">
    <property type="component" value="Unassembled WGS sequence"/>
</dbReference>
<dbReference type="EMBL" id="JAAOAV010000241">
    <property type="protein sequence ID" value="KAF5586993.1"/>
    <property type="molecule type" value="Genomic_DNA"/>
</dbReference>
<feature type="compositionally biased region" description="Low complexity" evidence="1">
    <location>
        <begin position="404"/>
        <end position="420"/>
    </location>
</feature>
<dbReference type="GeneID" id="59311376"/>